<sequence length="200" mass="21661">VMAARLGVPCTEQSYEDAFLAFGSRAHVGSDFEVARLKQQYSCSADDLKGVLRSFERCNTSDSGAMAYDEFCQAVSGLGGSGRLSQEAALFAYFDQDKSGAVEYRDFIQVAALLSGRGSESSRLQLAFLVADMEGSGSAAASFVAQLTDGDTLSQDLSFAEFRDLAFSQPALVDTALEMLRRHMQIPRFEGKTAVDKKEQ</sequence>
<accession>A0A813B0A7</accession>
<dbReference type="AlphaFoldDB" id="A0A813B0A7"/>
<dbReference type="InterPro" id="IPR011992">
    <property type="entry name" value="EF-hand-dom_pair"/>
</dbReference>
<keyword evidence="1" id="KW-0106">Calcium</keyword>
<dbReference type="PROSITE" id="PS50222">
    <property type="entry name" value="EF_HAND_2"/>
    <property type="match status" value="1"/>
</dbReference>
<dbReference type="InterPro" id="IPR002048">
    <property type="entry name" value="EF_hand_dom"/>
</dbReference>
<evidence type="ECO:0000313" key="3">
    <source>
        <dbReference type="EMBL" id="CAE7888038.1"/>
    </source>
</evidence>
<dbReference type="SUPFAM" id="SSF47473">
    <property type="entry name" value="EF-hand"/>
    <property type="match status" value="1"/>
</dbReference>
<dbReference type="OrthoDB" id="446727at2759"/>
<organism evidence="3 4">
    <name type="scientific">Symbiodinium necroappetens</name>
    <dbReference type="NCBI Taxonomy" id="1628268"/>
    <lineage>
        <taxon>Eukaryota</taxon>
        <taxon>Sar</taxon>
        <taxon>Alveolata</taxon>
        <taxon>Dinophyceae</taxon>
        <taxon>Suessiales</taxon>
        <taxon>Symbiodiniaceae</taxon>
        <taxon>Symbiodinium</taxon>
    </lineage>
</organism>
<proteinExistence type="predicted"/>
<dbReference type="Gene3D" id="1.10.238.10">
    <property type="entry name" value="EF-hand"/>
    <property type="match status" value="1"/>
</dbReference>
<evidence type="ECO:0000259" key="2">
    <source>
        <dbReference type="PROSITE" id="PS50222"/>
    </source>
</evidence>
<protein>
    <submittedName>
        <fullName evidence="3">Ppp3r2 protein</fullName>
    </submittedName>
</protein>
<dbReference type="EMBL" id="CAJNJA010066141">
    <property type="protein sequence ID" value="CAE7888038.1"/>
    <property type="molecule type" value="Genomic_DNA"/>
</dbReference>
<dbReference type="PROSITE" id="PS00018">
    <property type="entry name" value="EF_HAND_1"/>
    <property type="match status" value="1"/>
</dbReference>
<feature type="non-terminal residue" evidence="3">
    <location>
        <position position="200"/>
    </location>
</feature>
<feature type="domain" description="EF-hand" evidence="2">
    <location>
        <begin position="82"/>
        <end position="117"/>
    </location>
</feature>
<dbReference type="Proteomes" id="UP000601435">
    <property type="component" value="Unassembled WGS sequence"/>
</dbReference>
<comment type="caution">
    <text evidence="3">The sequence shown here is derived from an EMBL/GenBank/DDBJ whole genome shotgun (WGS) entry which is preliminary data.</text>
</comment>
<evidence type="ECO:0000256" key="1">
    <source>
        <dbReference type="ARBA" id="ARBA00022837"/>
    </source>
</evidence>
<name>A0A813B0A7_9DINO</name>
<reference evidence="3" key="1">
    <citation type="submission" date="2021-02" db="EMBL/GenBank/DDBJ databases">
        <authorList>
            <person name="Dougan E. K."/>
            <person name="Rhodes N."/>
            <person name="Thang M."/>
            <person name="Chan C."/>
        </authorList>
    </citation>
    <scope>NUCLEOTIDE SEQUENCE</scope>
</reference>
<dbReference type="GO" id="GO:0005509">
    <property type="term" value="F:calcium ion binding"/>
    <property type="evidence" value="ECO:0007669"/>
    <property type="project" value="InterPro"/>
</dbReference>
<dbReference type="InterPro" id="IPR018247">
    <property type="entry name" value="EF_Hand_1_Ca_BS"/>
</dbReference>
<evidence type="ECO:0000313" key="4">
    <source>
        <dbReference type="Proteomes" id="UP000601435"/>
    </source>
</evidence>
<gene>
    <name evidence="3" type="primary">Ppp3r2</name>
    <name evidence="3" type="ORF">SNEC2469_LOCUS29414</name>
</gene>
<keyword evidence="4" id="KW-1185">Reference proteome</keyword>